<protein>
    <submittedName>
        <fullName evidence="2">Uncharacterized protein</fullName>
    </submittedName>
</protein>
<feature type="compositionally biased region" description="Basic and acidic residues" evidence="1">
    <location>
        <begin position="234"/>
        <end position="243"/>
    </location>
</feature>
<proteinExistence type="predicted"/>
<organism evidence="2 3">
    <name type="scientific">Natrinema salifodinae</name>
    <dbReference type="NCBI Taxonomy" id="1202768"/>
    <lineage>
        <taxon>Archaea</taxon>
        <taxon>Methanobacteriati</taxon>
        <taxon>Methanobacteriota</taxon>
        <taxon>Stenosarchaea group</taxon>
        <taxon>Halobacteria</taxon>
        <taxon>Halobacteriales</taxon>
        <taxon>Natrialbaceae</taxon>
        <taxon>Natrinema</taxon>
    </lineage>
</organism>
<evidence type="ECO:0000256" key="1">
    <source>
        <dbReference type="SAM" id="MobiDB-lite"/>
    </source>
</evidence>
<feature type="compositionally biased region" description="Basic and acidic residues" evidence="1">
    <location>
        <begin position="169"/>
        <end position="197"/>
    </location>
</feature>
<evidence type="ECO:0000313" key="3">
    <source>
        <dbReference type="Proteomes" id="UP000183275"/>
    </source>
</evidence>
<feature type="compositionally biased region" description="Basic and acidic residues" evidence="1">
    <location>
        <begin position="250"/>
        <end position="260"/>
    </location>
</feature>
<dbReference type="AlphaFoldDB" id="A0A1I0MGF8"/>
<dbReference type="Proteomes" id="UP000183275">
    <property type="component" value="Unassembled WGS sequence"/>
</dbReference>
<feature type="compositionally biased region" description="Acidic residues" evidence="1">
    <location>
        <begin position="149"/>
        <end position="160"/>
    </location>
</feature>
<dbReference type="RefSeq" id="WP_083402516.1">
    <property type="nucleotide sequence ID" value="NZ_FOIS01000001.1"/>
</dbReference>
<dbReference type="eggNOG" id="arCOG03730">
    <property type="taxonomic scope" value="Archaea"/>
</dbReference>
<dbReference type="EMBL" id="FOIS01000001">
    <property type="protein sequence ID" value="SEV87198.1"/>
    <property type="molecule type" value="Genomic_DNA"/>
</dbReference>
<sequence length="274" mass="28750">MSTHQSDSTRRSDDDRGTETRLPFRAKRAGSTLAGTARNGSLAVLTGGALLMRAVRAASRNRNRSGARAAAHLLAGAALFAVGLRQRRSADGSGDSDGGLSAFGGTESEESDDQATHSKTVADDARAARERDDVMSQDETNPRGVSGESDVETVTGDDEGDVRFTTGGEEPRPKPSLDDAERTDPRVDDGEDGRNEGVEIDLSDAAMADEASEATGPTPEQSYPAREGTDPEPTSEKAPERRGSGAVANADRDAADRQAEDENGDGTAEDESER</sequence>
<feature type="compositionally biased region" description="Acidic residues" evidence="1">
    <location>
        <begin position="261"/>
        <end position="274"/>
    </location>
</feature>
<feature type="compositionally biased region" description="Basic and acidic residues" evidence="1">
    <location>
        <begin position="7"/>
        <end position="19"/>
    </location>
</feature>
<keyword evidence="3" id="KW-1185">Reference proteome</keyword>
<reference evidence="3" key="1">
    <citation type="submission" date="2016-10" db="EMBL/GenBank/DDBJ databases">
        <authorList>
            <person name="Varghese N."/>
        </authorList>
    </citation>
    <scope>NUCLEOTIDE SEQUENCE [LARGE SCALE GENOMIC DNA]</scope>
    <source>
        <strain evidence="3">CGMCC 1.12284</strain>
    </source>
</reference>
<evidence type="ECO:0000313" key="2">
    <source>
        <dbReference type="EMBL" id="SEV87198.1"/>
    </source>
</evidence>
<feature type="compositionally biased region" description="Basic and acidic residues" evidence="1">
    <location>
        <begin position="114"/>
        <end position="134"/>
    </location>
</feature>
<dbReference type="OrthoDB" id="188095at2157"/>
<feature type="region of interest" description="Disordered" evidence="1">
    <location>
        <begin position="88"/>
        <end position="274"/>
    </location>
</feature>
<name>A0A1I0MGF8_9EURY</name>
<accession>A0A1I0MGF8</accession>
<feature type="region of interest" description="Disordered" evidence="1">
    <location>
        <begin position="1"/>
        <end position="39"/>
    </location>
</feature>
<gene>
    <name evidence="2" type="ORF">SAMN05216285_0913</name>
</gene>